<dbReference type="InterPro" id="IPR000212">
    <property type="entry name" value="DNA_helicase_UvrD/REP"/>
</dbReference>
<dbReference type="Gene3D" id="1.10.10.160">
    <property type="match status" value="1"/>
</dbReference>
<name>A0ABU6PVS1_9BACL</name>
<feature type="domain" description="UvrD-like helicase ATP-binding" evidence="11">
    <location>
        <begin position="5"/>
        <end position="277"/>
    </location>
</feature>
<evidence type="ECO:0000259" key="11">
    <source>
        <dbReference type="PROSITE" id="PS51198"/>
    </source>
</evidence>
<accession>A0ABU6PVS1</accession>
<keyword evidence="3 10" id="KW-0378">Hydrolase</keyword>
<evidence type="ECO:0000256" key="8">
    <source>
        <dbReference type="ARBA" id="ARBA00034808"/>
    </source>
</evidence>
<dbReference type="Pfam" id="PF13361">
    <property type="entry name" value="UvrD_C"/>
    <property type="match status" value="1"/>
</dbReference>
<keyword evidence="6" id="KW-0413">Isomerase</keyword>
<dbReference type="InterPro" id="IPR027417">
    <property type="entry name" value="P-loop_NTPase"/>
</dbReference>
<dbReference type="InterPro" id="IPR013986">
    <property type="entry name" value="DExx_box_DNA_helicase_dom_sf"/>
</dbReference>
<feature type="binding site" evidence="10">
    <location>
        <begin position="26"/>
        <end position="33"/>
    </location>
    <ligand>
        <name>ATP</name>
        <dbReference type="ChEBI" id="CHEBI:30616"/>
    </ligand>
</feature>
<dbReference type="Gene3D" id="3.40.50.300">
    <property type="entry name" value="P-loop containing nucleotide triphosphate hydrolases"/>
    <property type="match status" value="2"/>
</dbReference>
<gene>
    <name evidence="12" type="ORF">P9847_14260</name>
</gene>
<comment type="caution">
    <text evidence="12">The sequence shown here is derived from an EMBL/GenBank/DDBJ whole genome shotgun (WGS) entry which is preliminary data.</text>
</comment>
<keyword evidence="12" id="KW-0269">Exonuclease</keyword>
<dbReference type="Pfam" id="PF00580">
    <property type="entry name" value="UvrD-helicase"/>
    <property type="match status" value="1"/>
</dbReference>
<evidence type="ECO:0000256" key="7">
    <source>
        <dbReference type="ARBA" id="ARBA00034617"/>
    </source>
</evidence>
<keyword evidence="2 10" id="KW-0547">Nucleotide-binding</keyword>
<sequence>MKKDIRYSAQQKEIINYSGDQLLIRGIAGSGKTLILLEKARDIATKHPDETVAVFSYGSALTASAIKQLETYNLPNLTVTTFHSWAMKNYYKTFKKKAYLEKFSRQKLLVAIEEIKQDYVNHRFVNNKDLITFIEEEIGWIKGSDLCEFNKYDKAPRKGRGGKVRLSTEDRKVIYKIYEAYQKQLDYRIDYHDFGLHMSRKLGKIQDASKFDHVFIDEAQDFTKVNLQVLCYIPRKSCVVGADKGQKIFTTSFTWESVGLNIKGGRTKVLRNSYRSTKEIMELAYSIQEKDEISKDEEFTRPDLPTKTGPKPKVFYTKGIEGQKIALLEMIELIQKEDPGATIGILSRNKKHMKRVVTLLDDAKKKYQFITSPFKNDDPNRIGTHHDPGIKLTTFHTAKGLEFKYVLITDLVDPPTEERLGEDFDWDIERRLLYVAMSRAMKVLNLFTYGDRHLLVDELGKDYYEKILL</sequence>
<dbReference type="PANTHER" id="PTHR11070">
    <property type="entry name" value="UVRD / RECB / PCRA DNA HELICASE FAMILY MEMBER"/>
    <property type="match status" value="1"/>
</dbReference>
<comment type="catalytic activity">
    <reaction evidence="7">
        <text>Couples ATP hydrolysis with the unwinding of duplex DNA by translocating in the 3'-5' direction.</text>
        <dbReference type="EC" id="5.6.2.4"/>
    </reaction>
</comment>
<dbReference type="InterPro" id="IPR014016">
    <property type="entry name" value="UvrD-like_ATP-bd"/>
</dbReference>
<dbReference type="GO" id="GO:0004527">
    <property type="term" value="F:exonuclease activity"/>
    <property type="evidence" value="ECO:0007669"/>
    <property type="project" value="UniProtKB-KW"/>
</dbReference>
<comment type="catalytic activity">
    <reaction evidence="9">
        <text>ATP + H2O = ADP + phosphate + H(+)</text>
        <dbReference type="Rhea" id="RHEA:13065"/>
        <dbReference type="ChEBI" id="CHEBI:15377"/>
        <dbReference type="ChEBI" id="CHEBI:15378"/>
        <dbReference type="ChEBI" id="CHEBI:30616"/>
        <dbReference type="ChEBI" id="CHEBI:43474"/>
        <dbReference type="ChEBI" id="CHEBI:456216"/>
        <dbReference type="EC" id="5.6.2.4"/>
    </reaction>
</comment>
<evidence type="ECO:0000256" key="6">
    <source>
        <dbReference type="ARBA" id="ARBA00023235"/>
    </source>
</evidence>
<protein>
    <recommendedName>
        <fullName evidence="8">DNA 3'-5' helicase</fullName>
        <ecNumber evidence="8">5.6.2.4</ecNumber>
    </recommendedName>
</protein>
<dbReference type="PROSITE" id="PS51198">
    <property type="entry name" value="UVRD_HELICASE_ATP_BIND"/>
    <property type="match status" value="1"/>
</dbReference>
<comment type="similarity">
    <text evidence="1">Belongs to the helicase family. UvrD subfamily.</text>
</comment>
<keyword evidence="4 10" id="KW-0347">Helicase</keyword>
<organism evidence="12 13">
    <name type="scientific">Paenibacillus chibensis</name>
    <dbReference type="NCBI Taxonomy" id="59846"/>
    <lineage>
        <taxon>Bacteria</taxon>
        <taxon>Bacillati</taxon>
        <taxon>Bacillota</taxon>
        <taxon>Bacilli</taxon>
        <taxon>Bacillales</taxon>
        <taxon>Paenibacillaceae</taxon>
        <taxon>Paenibacillus</taxon>
    </lineage>
</organism>
<evidence type="ECO:0000256" key="2">
    <source>
        <dbReference type="ARBA" id="ARBA00022741"/>
    </source>
</evidence>
<dbReference type="EMBL" id="JARTLD010000035">
    <property type="protein sequence ID" value="MED5018469.1"/>
    <property type="molecule type" value="Genomic_DNA"/>
</dbReference>
<dbReference type="RefSeq" id="WP_328278775.1">
    <property type="nucleotide sequence ID" value="NZ_JARTLD010000035.1"/>
</dbReference>
<evidence type="ECO:0000256" key="10">
    <source>
        <dbReference type="PROSITE-ProRule" id="PRU00560"/>
    </source>
</evidence>
<proteinExistence type="inferred from homology"/>
<dbReference type="EC" id="5.6.2.4" evidence="8"/>
<evidence type="ECO:0000256" key="1">
    <source>
        <dbReference type="ARBA" id="ARBA00009922"/>
    </source>
</evidence>
<evidence type="ECO:0000256" key="9">
    <source>
        <dbReference type="ARBA" id="ARBA00048988"/>
    </source>
</evidence>
<keyword evidence="5 10" id="KW-0067">ATP-binding</keyword>
<dbReference type="InterPro" id="IPR014017">
    <property type="entry name" value="DNA_helicase_UvrD-like_C"/>
</dbReference>
<evidence type="ECO:0000256" key="5">
    <source>
        <dbReference type="ARBA" id="ARBA00022840"/>
    </source>
</evidence>
<keyword evidence="13" id="KW-1185">Reference proteome</keyword>
<dbReference type="PANTHER" id="PTHR11070:SF45">
    <property type="entry name" value="DNA 3'-5' HELICASE"/>
    <property type="match status" value="1"/>
</dbReference>
<evidence type="ECO:0000256" key="3">
    <source>
        <dbReference type="ARBA" id="ARBA00022801"/>
    </source>
</evidence>
<evidence type="ECO:0000313" key="12">
    <source>
        <dbReference type="EMBL" id="MED5018469.1"/>
    </source>
</evidence>
<evidence type="ECO:0000256" key="4">
    <source>
        <dbReference type="ARBA" id="ARBA00022806"/>
    </source>
</evidence>
<reference evidence="12 13" key="1">
    <citation type="submission" date="2023-03" db="EMBL/GenBank/DDBJ databases">
        <title>Bacillus Genome Sequencing.</title>
        <authorList>
            <person name="Dunlap C."/>
        </authorList>
    </citation>
    <scope>NUCLEOTIDE SEQUENCE [LARGE SCALE GENOMIC DNA]</scope>
    <source>
        <strain evidence="12 13">NRS-52</strain>
    </source>
</reference>
<dbReference type="Proteomes" id="UP001343257">
    <property type="component" value="Unassembled WGS sequence"/>
</dbReference>
<dbReference type="SUPFAM" id="SSF52540">
    <property type="entry name" value="P-loop containing nucleoside triphosphate hydrolases"/>
    <property type="match status" value="1"/>
</dbReference>
<evidence type="ECO:0000313" key="13">
    <source>
        <dbReference type="Proteomes" id="UP001343257"/>
    </source>
</evidence>
<keyword evidence="12" id="KW-0540">Nuclease</keyword>